<evidence type="ECO:0000313" key="3">
    <source>
        <dbReference type="Proteomes" id="UP001165561"/>
    </source>
</evidence>
<proteinExistence type="predicted"/>
<gene>
    <name evidence="2" type="ORF">PU560_15865</name>
</gene>
<evidence type="ECO:0000256" key="1">
    <source>
        <dbReference type="SAM" id="MobiDB-lite"/>
    </source>
</evidence>
<feature type="non-terminal residue" evidence="2">
    <location>
        <position position="1"/>
    </location>
</feature>
<keyword evidence="2" id="KW-0436">Ligase</keyword>
<dbReference type="EMBL" id="JARACI010001172">
    <property type="protein sequence ID" value="MDD9207933.1"/>
    <property type="molecule type" value="Genomic_DNA"/>
</dbReference>
<sequence length="77" mass="8436">ELADADPRDLTVLTMPARFAERGDLHAGIDDVAHDLTPMLEAYARDEADGAGEMPYPPEYPKMAGEPTRVQPSRAKK</sequence>
<dbReference type="GO" id="GO:0016874">
    <property type="term" value="F:ligase activity"/>
    <property type="evidence" value="ECO:0007669"/>
    <property type="project" value="UniProtKB-KW"/>
</dbReference>
<protein>
    <submittedName>
        <fullName evidence="2">ATP-dependent DNA ligase</fullName>
    </submittedName>
</protein>
<accession>A0ABT5U0U8</accession>
<dbReference type="Proteomes" id="UP001165561">
    <property type="component" value="Unassembled WGS sequence"/>
</dbReference>
<evidence type="ECO:0000313" key="2">
    <source>
        <dbReference type="EMBL" id="MDD9207933.1"/>
    </source>
</evidence>
<keyword evidence="3" id="KW-1185">Reference proteome</keyword>
<feature type="region of interest" description="Disordered" evidence="1">
    <location>
        <begin position="47"/>
        <end position="77"/>
    </location>
</feature>
<comment type="caution">
    <text evidence="2">The sequence shown here is derived from an EMBL/GenBank/DDBJ whole genome shotgun (WGS) entry which is preliminary data.</text>
</comment>
<reference evidence="2" key="1">
    <citation type="submission" date="2023-02" db="EMBL/GenBank/DDBJ databases">
        <title>Georgenia sp.10Sc9-8, isolated from a soil sample collected from the Taklamakan desert.</title>
        <authorList>
            <person name="Liu S."/>
        </authorList>
    </citation>
    <scope>NUCLEOTIDE SEQUENCE</scope>
    <source>
        <strain evidence="2">10Sc9-8</strain>
    </source>
</reference>
<name>A0ABT5U0U8_9MICO</name>
<organism evidence="2 3">
    <name type="scientific">Georgenia halotolerans</name>
    <dbReference type="NCBI Taxonomy" id="3028317"/>
    <lineage>
        <taxon>Bacteria</taxon>
        <taxon>Bacillati</taxon>
        <taxon>Actinomycetota</taxon>
        <taxon>Actinomycetes</taxon>
        <taxon>Micrococcales</taxon>
        <taxon>Bogoriellaceae</taxon>
        <taxon>Georgenia</taxon>
    </lineage>
</organism>